<keyword evidence="3" id="KW-1185">Reference proteome</keyword>
<protein>
    <recommendedName>
        <fullName evidence="1">F-box domain-containing protein</fullName>
    </recommendedName>
</protein>
<accession>A0A8H4UGF3</accession>
<dbReference type="InterPro" id="IPR036047">
    <property type="entry name" value="F-box-like_dom_sf"/>
</dbReference>
<dbReference type="SUPFAM" id="SSF81383">
    <property type="entry name" value="F-box domain"/>
    <property type="match status" value="1"/>
</dbReference>
<dbReference type="AlphaFoldDB" id="A0A8H4UGF3"/>
<reference evidence="2" key="1">
    <citation type="journal article" date="2020" name="BMC Genomics">
        <title>Correction to: Identification and distribution of gene clusters required for synthesis of sphingolipid metabolism inhibitors in diverse species of the filamentous fungus Fusarium.</title>
        <authorList>
            <person name="Kim H.S."/>
            <person name="Lohmar J.M."/>
            <person name="Busman M."/>
            <person name="Brown D.W."/>
            <person name="Naumann T.A."/>
            <person name="Divon H.H."/>
            <person name="Lysoe E."/>
            <person name="Uhlig S."/>
            <person name="Proctor R.H."/>
        </authorList>
    </citation>
    <scope>NUCLEOTIDE SEQUENCE</scope>
    <source>
        <strain evidence="2">NRRL 22465</strain>
    </source>
</reference>
<comment type="caution">
    <text evidence="2">The sequence shown here is derived from an EMBL/GenBank/DDBJ whole genome shotgun (WGS) entry which is preliminary data.</text>
</comment>
<sequence length="408" mass="45705">MSPSCQHPFITIILREANNVPRPILQPPNCLAHFLPNLAQSPLTSMPVERVFSAELIDKLSCTKELDLGGMIRNLSLPETSPIRQKPANSSMGRIDILPPELLVFILNLLDFQALSRLSPVSRRAKAMIEALPAYQELLEHAPDVLVALGKTRLLQYHSAALLRQTLRANRCVSCLGSGAFLLLPTCERVCFECLHQNHALRMTTLNIVRKCFHLTNKNLKKLPILHSIPGTYGVMLHVSRRKVYRLVSVKQVKQLAIEVHGTAENVANLMPTTPPQGMTWREFCIFKSFHEASLEPPGCDLSRMPERSNLVEDDFGGMASIRMPYLSGTRADCGRLCKGCRLIDELHSQGLLPADVLEHLAPRGIGPSRPLRALTTRLHFREGFVEHIKACYGANRLLARWKTEQMD</sequence>
<dbReference type="InterPro" id="IPR001810">
    <property type="entry name" value="F-box_dom"/>
</dbReference>
<dbReference type="Pfam" id="PF00646">
    <property type="entry name" value="F-box"/>
    <property type="match status" value="1"/>
</dbReference>
<evidence type="ECO:0000259" key="1">
    <source>
        <dbReference type="PROSITE" id="PS50181"/>
    </source>
</evidence>
<gene>
    <name evidence="2" type="ORF">FZEAL_7161</name>
</gene>
<dbReference type="EMBL" id="JABEYC010000566">
    <property type="protein sequence ID" value="KAF4976142.1"/>
    <property type="molecule type" value="Genomic_DNA"/>
</dbReference>
<dbReference type="OrthoDB" id="2687876at2759"/>
<dbReference type="Proteomes" id="UP000635477">
    <property type="component" value="Unassembled WGS sequence"/>
</dbReference>
<name>A0A8H4UGF3_9HYPO</name>
<dbReference type="PROSITE" id="PS50181">
    <property type="entry name" value="FBOX"/>
    <property type="match status" value="1"/>
</dbReference>
<organism evidence="2 3">
    <name type="scientific">Fusarium zealandicum</name>
    <dbReference type="NCBI Taxonomy" id="1053134"/>
    <lineage>
        <taxon>Eukaryota</taxon>
        <taxon>Fungi</taxon>
        <taxon>Dikarya</taxon>
        <taxon>Ascomycota</taxon>
        <taxon>Pezizomycotina</taxon>
        <taxon>Sordariomycetes</taxon>
        <taxon>Hypocreomycetidae</taxon>
        <taxon>Hypocreales</taxon>
        <taxon>Nectriaceae</taxon>
        <taxon>Fusarium</taxon>
        <taxon>Fusarium staphyleae species complex</taxon>
    </lineage>
</organism>
<feature type="domain" description="F-box" evidence="1">
    <location>
        <begin position="92"/>
        <end position="138"/>
    </location>
</feature>
<reference evidence="2" key="2">
    <citation type="submission" date="2020-05" db="EMBL/GenBank/DDBJ databases">
        <authorList>
            <person name="Kim H.-S."/>
            <person name="Proctor R.H."/>
            <person name="Brown D.W."/>
        </authorList>
    </citation>
    <scope>NUCLEOTIDE SEQUENCE</scope>
    <source>
        <strain evidence="2">NRRL 22465</strain>
    </source>
</reference>
<evidence type="ECO:0000313" key="3">
    <source>
        <dbReference type="Proteomes" id="UP000635477"/>
    </source>
</evidence>
<evidence type="ECO:0000313" key="2">
    <source>
        <dbReference type="EMBL" id="KAF4976142.1"/>
    </source>
</evidence>
<proteinExistence type="predicted"/>